<protein>
    <submittedName>
        <fullName evidence="1">Uncharacterized protein</fullName>
    </submittedName>
</protein>
<proteinExistence type="predicted"/>
<organism evidence="1 2">
    <name type="scientific">Anaerocolumna chitinilytica</name>
    <dbReference type="NCBI Taxonomy" id="1727145"/>
    <lineage>
        <taxon>Bacteria</taxon>
        <taxon>Bacillati</taxon>
        <taxon>Bacillota</taxon>
        <taxon>Clostridia</taxon>
        <taxon>Lachnospirales</taxon>
        <taxon>Lachnospiraceae</taxon>
        <taxon>Anaerocolumna</taxon>
    </lineage>
</organism>
<keyword evidence="2" id="KW-1185">Reference proteome</keyword>
<dbReference type="RefSeq" id="WP_185256991.1">
    <property type="nucleotide sequence ID" value="NZ_AP023368.1"/>
</dbReference>
<reference evidence="1 2" key="1">
    <citation type="submission" date="2020-08" db="EMBL/GenBank/DDBJ databases">
        <title>Draft genome sequencing of an Anaerocolumna strain isolated from anoxic soil subjected to BSD treatment.</title>
        <authorList>
            <person name="Uek A."/>
            <person name="Tonouchi A."/>
        </authorList>
    </citation>
    <scope>NUCLEOTIDE SEQUENCE [LARGE SCALE GENOMIC DNA]</scope>
    <source>
        <strain evidence="1 2">CTTW</strain>
    </source>
</reference>
<dbReference type="AlphaFoldDB" id="A0A7M3SA07"/>
<accession>A0A7M3SA07</accession>
<gene>
    <name evidence="1" type="ORF">bsdcttw_44650</name>
</gene>
<sequence length="81" mass="9749">MLCYIHPEDQEQAKEGYYLREQSPFFGSYINNRQKFDIDWAAGAYEPTYCIRLKRDEVQITGQIGSTWTRREETEEEYIEL</sequence>
<dbReference type="EMBL" id="AP023368">
    <property type="protein sequence ID" value="BCK01425.1"/>
    <property type="molecule type" value="Genomic_DNA"/>
</dbReference>
<evidence type="ECO:0000313" key="1">
    <source>
        <dbReference type="EMBL" id="BCK01425.1"/>
    </source>
</evidence>
<reference evidence="1 2" key="2">
    <citation type="submission" date="2020-08" db="EMBL/GenBank/DDBJ databases">
        <authorList>
            <person name="Ueki A."/>
            <person name="Tonouchi A."/>
        </authorList>
    </citation>
    <scope>NUCLEOTIDE SEQUENCE [LARGE SCALE GENOMIC DNA]</scope>
    <source>
        <strain evidence="1 2">CTTW</strain>
    </source>
</reference>
<evidence type="ECO:0000313" key="2">
    <source>
        <dbReference type="Proteomes" id="UP000515703"/>
    </source>
</evidence>
<name>A0A7M3SA07_9FIRM</name>
<dbReference type="Proteomes" id="UP000515703">
    <property type="component" value="Chromosome"/>
</dbReference>
<dbReference type="KEGG" id="acht:bsdcttw_44650"/>